<evidence type="ECO:0000259" key="2">
    <source>
        <dbReference type="Pfam" id="PF02543"/>
    </source>
</evidence>
<evidence type="ECO:0000256" key="1">
    <source>
        <dbReference type="ARBA" id="ARBA00006129"/>
    </source>
</evidence>
<dbReference type="InterPro" id="IPR038152">
    <property type="entry name" value="Carbam_trans_C_sf"/>
</dbReference>
<dbReference type="Proteomes" id="UP000176216">
    <property type="component" value="Unassembled WGS sequence"/>
</dbReference>
<dbReference type="AlphaFoldDB" id="A0A1G2EF09"/>
<dbReference type="PANTHER" id="PTHR34847">
    <property type="entry name" value="NODULATION PROTEIN U"/>
    <property type="match status" value="1"/>
</dbReference>
<feature type="domain" description="Carbamoyltransferase" evidence="2">
    <location>
        <begin position="96"/>
        <end position="314"/>
    </location>
</feature>
<proteinExistence type="inferred from homology"/>
<dbReference type="InterPro" id="IPR003696">
    <property type="entry name" value="Carbtransf_dom"/>
</dbReference>
<evidence type="ECO:0000313" key="5">
    <source>
        <dbReference type="Proteomes" id="UP000176216"/>
    </source>
</evidence>
<sequence length="546" mass="61365">MRTNKNNKRKIVVVGVNEGHDGGAAIVIDGIVRCAVSEERLNRKKYSSGYLNSFFYCLNALNLKIDDISLIVFSNYRKPLPEHYQGLLKSLKIPPRKFITVDHHLSHAFGAYFLSPFDDALILVIDGQGNGNDTESYYIGEKQEIKKIGGNSSKRNPAKGIGRTYEAFTNFLGWADQEDGKTMALAGYGNPLAFTIPLFELKGVEAIGSLSYKYGKGVIKFAERYSLDFGFPYAREAHKKSADVAAYVQKELEKILVNLVSKLVKTTGKKKICMAGGVALNCSANTKLLQAGIVEDIFVLPATSDKGQAVGNALYGFYKLKGHIPRNQLRNDYFGKQYSEKEIKSILRREKGYIEKNIPLLSDFQFAKQDSIVKTVANLLTKGKIVGWFQGGSELGPRALGHRSILCDPRKKYLKDILNQKIKYREGFRPFAPSCLLEKVSEYFECNRAFPYMLFALPAKSDKKEQIPAVVHIDGFSRIQTVDKENNDIFYNLIKEFYNLTGIPMILNTSFNSQEPIVETPENALSTFLKTDMDYLAIGNFLVWKK</sequence>
<dbReference type="PANTHER" id="PTHR34847:SF1">
    <property type="entry name" value="NODULATION PROTEIN U"/>
    <property type="match status" value="1"/>
</dbReference>
<comment type="caution">
    <text evidence="4">The sequence shown here is derived from an EMBL/GenBank/DDBJ whole genome shotgun (WGS) entry which is preliminary data.</text>
</comment>
<dbReference type="InterPro" id="IPR043129">
    <property type="entry name" value="ATPase_NBD"/>
</dbReference>
<dbReference type="Pfam" id="PF02543">
    <property type="entry name" value="Carbam_trans_N"/>
    <property type="match status" value="1"/>
</dbReference>
<dbReference type="InterPro" id="IPR031730">
    <property type="entry name" value="Carbam_trans_C"/>
</dbReference>
<accession>A0A1G2EF09</accession>
<dbReference type="CDD" id="cd24098">
    <property type="entry name" value="ASKHA_NBD_TobZ_N"/>
    <property type="match status" value="1"/>
</dbReference>
<dbReference type="EMBL" id="MHMJ01000052">
    <property type="protein sequence ID" value="OGZ24365.1"/>
    <property type="molecule type" value="Genomic_DNA"/>
</dbReference>
<evidence type="ECO:0000259" key="3">
    <source>
        <dbReference type="Pfam" id="PF16861"/>
    </source>
</evidence>
<dbReference type="GO" id="GO:0003824">
    <property type="term" value="F:catalytic activity"/>
    <property type="evidence" value="ECO:0007669"/>
    <property type="project" value="InterPro"/>
</dbReference>
<dbReference type="Gene3D" id="3.90.870.20">
    <property type="entry name" value="Carbamoyltransferase, C-terminal domain"/>
    <property type="match status" value="1"/>
</dbReference>
<dbReference type="Pfam" id="PF16861">
    <property type="entry name" value="Carbam_trans_C"/>
    <property type="match status" value="1"/>
</dbReference>
<evidence type="ECO:0000313" key="4">
    <source>
        <dbReference type="EMBL" id="OGZ24365.1"/>
    </source>
</evidence>
<protein>
    <recommendedName>
        <fullName evidence="6">Carbamoyl transferase</fullName>
    </recommendedName>
</protein>
<evidence type="ECO:0008006" key="6">
    <source>
        <dbReference type="Google" id="ProtNLM"/>
    </source>
</evidence>
<reference evidence="4 5" key="1">
    <citation type="journal article" date="2016" name="Nat. Commun.">
        <title>Thousands of microbial genomes shed light on interconnected biogeochemical processes in an aquifer system.</title>
        <authorList>
            <person name="Anantharaman K."/>
            <person name="Brown C.T."/>
            <person name="Hug L.A."/>
            <person name="Sharon I."/>
            <person name="Castelle C.J."/>
            <person name="Probst A.J."/>
            <person name="Thomas B.C."/>
            <person name="Singh A."/>
            <person name="Wilkins M.J."/>
            <person name="Karaoz U."/>
            <person name="Brodie E.L."/>
            <person name="Williams K.H."/>
            <person name="Hubbard S.S."/>
            <person name="Banfield J.F."/>
        </authorList>
    </citation>
    <scope>NUCLEOTIDE SEQUENCE [LARGE SCALE GENOMIC DNA]</scope>
</reference>
<feature type="domain" description="Carbamoyltransferase C-terminal" evidence="3">
    <location>
        <begin position="377"/>
        <end position="545"/>
    </location>
</feature>
<name>A0A1G2EF09_9BACT</name>
<gene>
    <name evidence="4" type="ORF">A2W71_00125</name>
</gene>
<dbReference type="SUPFAM" id="SSF53067">
    <property type="entry name" value="Actin-like ATPase domain"/>
    <property type="match status" value="1"/>
</dbReference>
<dbReference type="InterPro" id="IPR051338">
    <property type="entry name" value="NodU/CmcH_Carbamoyltrnsfr"/>
</dbReference>
<comment type="similarity">
    <text evidence="1">Belongs to the NodU/CmcH family.</text>
</comment>
<dbReference type="Gene3D" id="3.30.420.40">
    <property type="match status" value="2"/>
</dbReference>
<organism evidence="4 5">
    <name type="scientific">Candidatus Nealsonbacteria bacterium RIFCSPLOWO2_02_39_8</name>
    <dbReference type="NCBI Taxonomy" id="1801674"/>
    <lineage>
        <taxon>Bacteria</taxon>
        <taxon>Candidatus Nealsoniibacteriota</taxon>
    </lineage>
</organism>